<gene>
    <name evidence="6" type="ORF">FPZ49_10585</name>
</gene>
<protein>
    <submittedName>
        <fullName evidence="6">LysR family transcriptional regulator</fullName>
    </submittedName>
</protein>
<accession>A0A559KDE0</accession>
<dbReference type="PANTHER" id="PTHR30126:SF64">
    <property type="entry name" value="HTH-TYPE TRANSCRIPTIONAL REGULATOR CITR"/>
    <property type="match status" value="1"/>
</dbReference>
<keyword evidence="2" id="KW-0805">Transcription regulation</keyword>
<comment type="similarity">
    <text evidence="1">Belongs to the LysR transcriptional regulatory family.</text>
</comment>
<proteinExistence type="inferred from homology"/>
<evidence type="ECO:0000256" key="1">
    <source>
        <dbReference type="ARBA" id="ARBA00009437"/>
    </source>
</evidence>
<dbReference type="InterPro" id="IPR036390">
    <property type="entry name" value="WH_DNA-bd_sf"/>
</dbReference>
<keyword evidence="7" id="KW-1185">Reference proteome</keyword>
<evidence type="ECO:0000313" key="6">
    <source>
        <dbReference type="EMBL" id="TVY10150.1"/>
    </source>
</evidence>
<dbReference type="Gene3D" id="3.40.190.290">
    <property type="match status" value="1"/>
</dbReference>
<dbReference type="InterPro" id="IPR036388">
    <property type="entry name" value="WH-like_DNA-bd_sf"/>
</dbReference>
<evidence type="ECO:0000259" key="5">
    <source>
        <dbReference type="PROSITE" id="PS50931"/>
    </source>
</evidence>
<dbReference type="PRINTS" id="PR00039">
    <property type="entry name" value="HTHLYSR"/>
</dbReference>
<dbReference type="InterPro" id="IPR005119">
    <property type="entry name" value="LysR_subst-bd"/>
</dbReference>
<dbReference type="GO" id="GO:0000976">
    <property type="term" value="F:transcription cis-regulatory region binding"/>
    <property type="evidence" value="ECO:0007669"/>
    <property type="project" value="TreeGrafter"/>
</dbReference>
<dbReference type="AlphaFoldDB" id="A0A559KDE0"/>
<dbReference type="Gene3D" id="1.10.10.10">
    <property type="entry name" value="Winged helix-like DNA-binding domain superfamily/Winged helix DNA-binding domain"/>
    <property type="match status" value="1"/>
</dbReference>
<evidence type="ECO:0000256" key="4">
    <source>
        <dbReference type="ARBA" id="ARBA00023163"/>
    </source>
</evidence>
<dbReference type="SUPFAM" id="SSF53850">
    <property type="entry name" value="Periplasmic binding protein-like II"/>
    <property type="match status" value="1"/>
</dbReference>
<keyword evidence="3" id="KW-0238">DNA-binding</keyword>
<dbReference type="Proteomes" id="UP000317036">
    <property type="component" value="Unassembled WGS sequence"/>
</dbReference>
<keyword evidence="4" id="KW-0804">Transcription</keyword>
<name>A0A559KDE0_9BACL</name>
<evidence type="ECO:0000313" key="7">
    <source>
        <dbReference type="Proteomes" id="UP000317036"/>
    </source>
</evidence>
<dbReference type="Pfam" id="PF00126">
    <property type="entry name" value="HTH_1"/>
    <property type="match status" value="1"/>
</dbReference>
<reference evidence="6 7" key="1">
    <citation type="submission" date="2019-07" db="EMBL/GenBank/DDBJ databases">
        <authorList>
            <person name="Kim J."/>
        </authorList>
    </citation>
    <scope>NUCLEOTIDE SEQUENCE [LARGE SCALE GENOMIC DNA]</scope>
    <source>
        <strain evidence="6 7">JC52</strain>
    </source>
</reference>
<evidence type="ECO:0000256" key="3">
    <source>
        <dbReference type="ARBA" id="ARBA00023125"/>
    </source>
</evidence>
<comment type="caution">
    <text evidence="6">The sequence shown here is derived from an EMBL/GenBank/DDBJ whole genome shotgun (WGS) entry which is preliminary data.</text>
</comment>
<dbReference type="CDD" id="cd05466">
    <property type="entry name" value="PBP2_LTTR_substrate"/>
    <property type="match status" value="1"/>
</dbReference>
<dbReference type="GO" id="GO:0003700">
    <property type="term" value="F:DNA-binding transcription factor activity"/>
    <property type="evidence" value="ECO:0007669"/>
    <property type="project" value="InterPro"/>
</dbReference>
<dbReference type="PANTHER" id="PTHR30126">
    <property type="entry name" value="HTH-TYPE TRANSCRIPTIONAL REGULATOR"/>
    <property type="match status" value="1"/>
</dbReference>
<dbReference type="FunFam" id="1.10.10.10:FF:000001">
    <property type="entry name" value="LysR family transcriptional regulator"/>
    <property type="match status" value="1"/>
</dbReference>
<dbReference type="OrthoDB" id="9778774at2"/>
<dbReference type="Pfam" id="PF03466">
    <property type="entry name" value="LysR_substrate"/>
    <property type="match status" value="1"/>
</dbReference>
<feature type="domain" description="HTH lysR-type" evidence="5">
    <location>
        <begin position="1"/>
        <end position="51"/>
    </location>
</feature>
<organism evidence="6 7">
    <name type="scientific">Paenibacillus cremeus</name>
    <dbReference type="NCBI Taxonomy" id="2163881"/>
    <lineage>
        <taxon>Bacteria</taxon>
        <taxon>Bacillati</taxon>
        <taxon>Bacillota</taxon>
        <taxon>Bacilli</taxon>
        <taxon>Bacillales</taxon>
        <taxon>Paenibacillaceae</taxon>
        <taxon>Paenibacillus</taxon>
    </lineage>
</organism>
<dbReference type="SUPFAM" id="SSF46785">
    <property type="entry name" value="Winged helix' DNA-binding domain"/>
    <property type="match status" value="1"/>
</dbReference>
<evidence type="ECO:0000256" key="2">
    <source>
        <dbReference type="ARBA" id="ARBA00023015"/>
    </source>
</evidence>
<sequence>MFYEIAQTGSLSKAAERLFITQPSVSYAVKQLEEQLNTMLFLRKSKGVELTPEGRALLEYVQPAMLLLGEGERMITQVKSLEAGEIRIGGSEIFIKQYLLSTVEAFHRKHPGIKFSFIHGKTQEIVRALEDGRIDLGMVHLPLANAGTTISILEDWLAEPIFICGSQTKYAALCECPSPSSKHFKEPLIVLSSGSSTRRFIEQEAMRCGVQLMPEMVVGSVDLIKELVRMGIGIAVIHRDLVEHELNKGVLLEMPLVQPLPQRSIGIATSSKRSLSAAAAAFMQMRSSG</sequence>
<dbReference type="PROSITE" id="PS50931">
    <property type="entry name" value="HTH_LYSR"/>
    <property type="match status" value="1"/>
</dbReference>
<dbReference type="EMBL" id="VNJI01000010">
    <property type="protein sequence ID" value="TVY10150.1"/>
    <property type="molecule type" value="Genomic_DNA"/>
</dbReference>
<dbReference type="InterPro" id="IPR000847">
    <property type="entry name" value="LysR_HTH_N"/>
</dbReference>